<dbReference type="EMBL" id="VIVL01000005">
    <property type="protein sequence ID" value="TWD85777.1"/>
    <property type="molecule type" value="Genomic_DNA"/>
</dbReference>
<name>A0A561C445_9BURK</name>
<evidence type="ECO:0000256" key="1">
    <source>
        <dbReference type="ARBA" id="ARBA00023015"/>
    </source>
</evidence>
<dbReference type="Pfam" id="PF00440">
    <property type="entry name" value="TetR_N"/>
    <property type="match status" value="1"/>
</dbReference>
<dbReference type="GO" id="GO:0000976">
    <property type="term" value="F:transcription cis-regulatory region binding"/>
    <property type="evidence" value="ECO:0007669"/>
    <property type="project" value="TreeGrafter"/>
</dbReference>
<dbReference type="SUPFAM" id="SSF46689">
    <property type="entry name" value="Homeodomain-like"/>
    <property type="match status" value="1"/>
</dbReference>
<evidence type="ECO:0000256" key="4">
    <source>
        <dbReference type="PROSITE-ProRule" id="PRU00335"/>
    </source>
</evidence>
<dbReference type="RefSeq" id="WP_186454191.1">
    <property type="nucleotide sequence ID" value="NZ_VIVL01000005.1"/>
</dbReference>
<gene>
    <name evidence="7" type="ORF">FB547_105289</name>
</gene>
<sequence>MPLAEALVAQPEGLGKRERTRRQLLAAAVQAFSASGVAAATMQEIARLAGMTPSTVYNHFSTKEEVLQAVAVWLAETMCERIADSQVGVAEGARRMAIGNRRYLWLARQSPAWALLLMDVAAAAPQLLSHVAVYALADLRLGQAQGAFKVKSEAAALDMIMGTCTQAMRTVAGGTAPSDHDVTVAAMVLRGLGMSFAAAEAMARRPLPDFGLPGASRAEVRNAPKKKARGGAP</sequence>
<organism evidence="7 8">
    <name type="scientific">Variovorax beijingensis</name>
    <dbReference type="NCBI Taxonomy" id="2496117"/>
    <lineage>
        <taxon>Bacteria</taxon>
        <taxon>Pseudomonadati</taxon>
        <taxon>Pseudomonadota</taxon>
        <taxon>Betaproteobacteria</taxon>
        <taxon>Burkholderiales</taxon>
        <taxon>Comamonadaceae</taxon>
        <taxon>Variovorax</taxon>
    </lineage>
</organism>
<feature type="DNA-binding region" description="H-T-H motif" evidence="4">
    <location>
        <begin position="41"/>
        <end position="60"/>
    </location>
</feature>
<keyword evidence="2 4" id="KW-0238">DNA-binding</keyword>
<feature type="region of interest" description="Disordered" evidence="5">
    <location>
        <begin position="212"/>
        <end position="233"/>
    </location>
</feature>
<evidence type="ECO:0000256" key="3">
    <source>
        <dbReference type="ARBA" id="ARBA00023163"/>
    </source>
</evidence>
<dbReference type="GO" id="GO:0003700">
    <property type="term" value="F:DNA-binding transcription factor activity"/>
    <property type="evidence" value="ECO:0007669"/>
    <property type="project" value="TreeGrafter"/>
</dbReference>
<dbReference type="InterPro" id="IPR050109">
    <property type="entry name" value="HTH-type_TetR-like_transc_reg"/>
</dbReference>
<evidence type="ECO:0000313" key="8">
    <source>
        <dbReference type="Proteomes" id="UP000319722"/>
    </source>
</evidence>
<dbReference type="PANTHER" id="PTHR30055">
    <property type="entry name" value="HTH-TYPE TRANSCRIPTIONAL REGULATOR RUTR"/>
    <property type="match status" value="1"/>
</dbReference>
<comment type="caution">
    <text evidence="7">The sequence shown here is derived from an EMBL/GenBank/DDBJ whole genome shotgun (WGS) entry which is preliminary data.</text>
</comment>
<accession>A0A561C445</accession>
<evidence type="ECO:0000256" key="2">
    <source>
        <dbReference type="ARBA" id="ARBA00023125"/>
    </source>
</evidence>
<dbReference type="PROSITE" id="PS50977">
    <property type="entry name" value="HTH_TETR_2"/>
    <property type="match status" value="1"/>
</dbReference>
<dbReference type="PRINTS" id="PR00455">
    <property type="entry name" value="HTHTETR"/>
</dbReference>
<feature type="compositionally biased region" description="Basic residues" evidence="5">
    <location>
        <begin position="223"/>
        <end position="233"/>
    </location>
</feature>
<evidence type="ECO:0000256" key="5">
    <source>
        <dbReference type="SAM" id="MobiDB-lite"/>
    </source>
</evidence>
<protein>
    <submittedName>
        <fullName evidence="7">TetR family transcriptional regulator</fullName>
    </submittedName>
</protein>
<keyword evidence="1" id="KW-0805">Transcription regulation</keyword>
<dbReference type="InterPro" id="IPR049513">
    <property type="entry name" value="TetR_C_40"/>
</dbReference>
<evidence type="ECO:0000259" key="6">
    <source>
        <dbReference type="PROSITE" id="PS50977"/>
    </source>
</evidence>
<dbReference type="Gene3D" id="1.10.357.10">
    <property type="entry name" value="Tetracycline Repressor, domain 2"/>
    <property type="match status" value="1"/>
</dbReference>
<proteinExistence type="predicted"/>
<dbReference type="AlphaFoldDB" id="A0A561C445"/>
<dbReference type="Pfam" id="PF21306">
    <property type="entry name" value="TetR_C_40"/>
    <property type="match status" value="1"/>
</dbReference>
<dbReference type="PANTHER" id="PTHR30055:SF234">
    <property type="entry name" value="HTH-TYPE TRANSCRIPTIONAL REGULATOR BETI"/>
    <property type="match status" value="1"/>
</dbReference>
<dbReference type="InterPro" id="IPR001647">
    <property type="entry name" value="HTH_TetR"/>
</dbReference>
<dbReference type="Proteomes" id="UP000319722">
    <property type="component" value="Unassembled WGS sequence"/>
</dbReference>
<evidence type="ECO:0000313" key="7">
    <source>
        <dbReference type="EMBL" id="TWD85777.1"/>
    </source>
</evidence>
<reference evidence="7 8" key="1">
    <citation type="submission" date="2019-06" db="EMBL/GenBank/DDBJ databases">
        <title>Sorghum-associated microbial communities from plants grown in Nebraska, USA.</title>
        <authorList>
            <person name="Schachtman D."/>
        </authorList>
    </citation>
    <scope>NUCLEOTIDE SEQUENCE [LARGE SCALE GENOMIC DNA]</scope>
    <source>
        <strain evidence="7 8">T529</strain>
    </source>
</reference>
<keyword evidence="3" id="KW-0804">Transcription</keyword>
<feature type="domain" description="HTH tetR-type" evidence="6">
    <location>
        <begin position="18"/>
        <end position="78"/>
    </location>
</feature>
<dbReference type="InterPro" id="IPR009057">
    <property type="entry name" value="Homeodomain-like_sf"/>
</dbReference>